<organism evidence="1 2">
    <name type="scientific">Novosphingobium mangrovi</name>
    <name type="common">ex Huang et al. 2023</name>
    <dbReference type="NCBI Taxonomy" id="2976432"/>
    <lineage>
        <taxon>Bacteria</taxon>
        <taxon>Pseudomonadati</taxon>
        <taxon>Pseudomonadota</taxon>
        <taxon>Alphaproteobacteria</taxon>
        <taxon>Sphingomonadales</taxon>
        <taxon>Sphingomonadaceae</taxon>
        <taxon>Novosphingobium</taxon>
    </lineage>
</organism>
<evidence type="ECO:0000313" key="2">
    <source>
        <dbReference type="Proteomes" id="UP001165583"/>
    </source>
</evidence>
<reference evidence="1" key="1">
    <citation type="submission" date="2022-09" db="EMBL/GenBank/DDBJ databases">
        <title>Novosphingobium sp. Nov., a polycyclic aromatic hydrocarbon-degrading bacterium isolated form mangrove sediments in HongKong.</title>
        <authorList>
            <person name="Hu Z."/>
        </authorList>
    </citation>
    <scope>NUCLEOTIDE SEQUENCE</scope>
    <source>
        <strain evidence="1">HK4-1</strain>
    </source>
</reference>
<sequence length="123" mass="13582">MHNDAHALHPTVREEDHRRARGPWLRLLSQVLDLAGPQADFLRHSERPWSSATFSGARHSIVVAFEGKDSMTQAEAYAAALPDHEFSIPGQIVADAAIVSAEHANGPRPRRTIEAEFLLLEDA</sequence>
<protein>
    <submittedName>
        <fullName evidence="1">Uncharacterized protein</fullName>
    </submittedName>
</protein>
<keyword evidence="2" id="KW-1185">Reference proteome</keyword>
<comment type="caution">
    <text evidence="1">The sequence shown here is derived from an EMBL/GenBank/DDBJ whole genome shotgun (WGS) entry which is preliminary data.</text>
</comment>
<evidence type="ECO:0000313" key="1">
    <source>
        <dbReference type="EMBL" id="MCT2399450.1"/>
    </source>
</evidence>
<dbReference type="RefSeq" id="WP_260045556.1">
    <property type="nucleotide sequence ID" value="NZ_JANZXA010000004.1"/>
</dbReference>
<dbReference type="Proteomes" id="UP001165583">
    <property type="component" value="Unassembled WGS sequence"/>
</dbReference>
<proteinExistence type="predicted"/>
<gene>
    <name evidence="1" type="ORF">NZK81_07805</name>
</gene>
<name>A0ABT2I3R1_9SPHN</name>
<dbReference type="EMBL" id="JANZXA010000004">
    <property type="protein sequence ID" value="MCT2399450.1"/>
    <property type="molecule type" value="Genomic_DNA"/>
</dbReference>
<accession>A0ABT2I3R1</accession>